<gene>
    <name evidence="1" type="ORF">KYC_02364</name>
</gene>
<keyword evidence="2" id="KW-1185">Reference proteome</keyword>
<protein>
    <submittedName>
        <fullName evidence="1">Uncharacterized protein</fullName>
    </submittedName>
</protein>
<sequence>MFSAMPFKTPLSHADLRIIRERQPWNADVISLLWEVKRLRSVLLRAYQLSGDFKRPAGITGELYDQFMQDLHAEPCVQERDDMTASLMETPDKLRKGMAPR</sequence>
<dbReference type="AlphaFoldDB" id="H0F141"/>
<proteinExistence type="predicted"/>
<dbReference type="EMBL" id="AGUF01000010">
    <property type="protein sequence ID" value="EHK68079.1"/>
    <property type="molecule type" value="Genomic_DNA"/>
</dbReference>
<name>H0F141_9BURK</name>
<dbReference type="eggNOG" id="ENOG50313BX">
    <property type="taxonomic scope" value="Bacteria"/>
</dbReference>
<dbReference type="STRING" id="477184.KYC_02364"/>
<organism evidence="1 2">
    <name type="scientific">Achromobacter arsenitoxydans SY8</name>
    <dbReference type="NCBI Taxonomy" id="477184"/>
    <lineage>
        <taxon>Bacteria</taxon>
        <taxon>Pseudomonadati</taxon>
        <taxon>Pseudomonadota</taxon>
        <taxon>Betaproteobacteria</taxon>
        <taxon>Burkholderiales</taxon>
        <taxon>Alcaligenaceae</taxon>
        <taxon>Achromobacter</taxon>
    </lineage>
</organism>
<evidence type="ECO:0000313" key="1">
    <source>
        <dbReference type="EMBL" id="EHK68079.1"/>
    </source>
</evidence>
<accession>H0F141</accession>
<evidence type="ECO:0000313" key="2">
    <source>
        <dbReference type="Proteomes" id="UP000003113"/>
    </source>
</evidence>
<dbReference type="Proteomes" id="UP000003113">
    <property type="component" value="Unassembled WGS sequence"/>
</dbReference>
<reference evidence="1 2" key="1">
    <citation type="journal article" date="2012" name="J. Bacteriol.">
        <title>Genome sequence of the highly efficient arsenite-oxidizing bacterium Achromobacter arsenitoxydans SY8.</title>
        <authorList>
            <person name="Li X."/>
            <person name="Hu Y."/>
            <person name="Gong J."/>
            <person name="Lin Y."/>
            <person name="Johnstone L."/>
            <person name="Rensing C."/>
            <person name="Wang G."/>
        </authorList>
    </citation>
    <scope>NUCLEOTIDE SEQUENCE [LARGE SCALE GENOMIC DNA]</scope>
    <source>
        <strain evidence="1 2">SY8</strain>
    </source>
</reference>
<dbReference type="PATRIC" id="fig|477184.5.peg.463"/>
<comment type="caution">
    <text evidence="1">The sequence shown here is derived from an EMBL/GenBank/DDBJ whole genome shotgun (WGS) entry which is preliminary data.</text>
</comment>